<comment type="subcellular location">
    <subcellularLocation>
        <location evidence="1">Nucleus</location>
    </subcellularLocation>
</comment>
<evidence type="ECO:0000256" key="4">
    <source>
        <dbReference type="ARBA" id="ARBA00022763"/>
    </source>
</evidence>
<evidence type="ECO:0000256" key="2">
    <source>
        <dbReference type="ARBA" id="ARBA00006168"/>
    </source>
</evidence>
<keyword evidence="6" id="KW-0539">Nucleus</keyword>
<feature type="compositionally biased region" description="Polar residues" evidence="8">
    <location>
        <begin position="740"/>
        <end position="753"/>
    </location>
</feature>
<feature type="compositionally biased region" description="Polar residues" evidence="8">
    <location>
        <begin position="116"/>
        <end position="129"/>
    </location>
</feature>
<feature type="domain" description="Checkpoint protein RAD24-like helical bundle" evidence="9">
    <location>
        <begin position="535"/>
        <end position="643"/>
    </location>
</feature>
<feature type="compositionally biased region" description="Basic residues" evidence="8">
    <location>
        <begin position="1"/>
        <end position="12"/>
    </location>
</feature>
<evidence type="ECO:0000256" key="3">
    <source>
        <dbReference type="ARBA" id="ARBA00022741"/>
    </source>
</evidence>
<organism evidence="10 11">
    <name type="scientific">Diaporthe vaccinii</name>
    <dbReference type="NCBI Taxonomy" id="105482"/>
    <lineage>
        <taxon>Eukaryota</taxon>
        <taxon>Fungi</taxon>
        <taxon>Dikarya</taxon>
        <taxon>Ascomycota</taxon>
        <taxon>Pezizomycotina</taxon>
        <taxon>Sordariomycetes</taxon>
        <taxon>Sordariomycetidae</taxon>
        <taxon>Diaporthales</taxon>
        <taxon>Diaporthaceae</taxon>
        <taxon>Diaporthe</taxon>
        <taxon>Diaporthe eres species complex</taxon>
    </lineage>
</organism>
<evidence type="ECO:0000256" key="8">
    <source>
        <dbReference type="SAM" id="MobiDB-lite"/>
    </source>
</evidence>
<protein>
    <recommendedName>
        <fullName evidence="9">Checkpoint protein RAD24-like helical bundle domain-containing protein</fullName>
    </recommendedName>
</protein>
<keyword evidence="4" id="KW-0227">DNA damage</keyword>
<evidence type="ECO:0000313" key="11">
    <source>
        <dbReference type="Proteomes" id="UP001600888"/>
    </source>
</evidence>
<dbReference type="PANTHER" id="PTHR12172:SF0">
    <property type="entry name" value="CELL CYCLE CHECKPOINT PROTEIN RAD17"/>
    <property type="match status" value="1"/>
</dbReference>
<dbReference type="PANTHER" id="PTHR12172">
    <property type="entry name" value="CELL CYCLE CHECKPOINT PROTEIN RAD17"/>
    <property type="match status" value="1"/>
</dbReference>
<reference evidence="10 11" key="1">
    <citation type="submission" date="2024-03" db="EMBL/GenBank/DDBJ databases">
        <title>A high-quality draft genome sequence of Diaporthe vaccinii, a causative agent of upright dieback and viscid rot disease in cranberry plants.</title>
        <authorList>
            <person name="Sarrasin M."/>
            <person name="Lang B.F."/>
            <person name="Burger G."/>
        </authorList>
    </citation>
    <scope>NUCLEOTIDE SEQUENCE [LARGE SCALE GENOMIC DNA]</scope>
    <source>
        <strain evidence="10 11">IS7</strain>
    </source>
</reference>
<dbReference type="Pfam" id="PF25812">
    <property type="entry name" value="RAD24_helical"/>
    <property type="match status" value="1"/>
</dbReference>
<dbReference type="InterPro" id="IPR004582">
    <property type="entry name" value="Checkpoint_prot_Rad17_Rad24"/>
</dbReference>
<feature type="compositionally biased region" description="Low complexity" evidence="8">
    <location>
        <begin position="89"/>
        <end position="102"/>
    </location>
</feature>
<proteinExistence type="inferred from homology"/>
<dbReference type="Proteomes" id="UP001600888">
    <property type="component" value="Unassembled WGS sequence"/>
</dbReference>
<evidence type="ECO:0000256" key="6">
    <source>
        <dbReference type="ARBA" id="ARBA00023242"/>
    </source>
</evidence>
<keyword evidence="7" id="KW-0131">Cell cycle</keyword>
<feature type="compositionally biased region" description="Polar residues" evidence="8">
    <location>
        <begin position="29"/>
        <end position="51"/>
    </location>
</feature>
<gene>
    <name evidence="10" type="ORF">FJTKL_12422</name>
</gene>
<evidence type="ECO:0000313" key="10">
    <source>
        <dbReference type="EMBL" id="KAL2280722.1"/>
    </source>
</evidence>
<comment type="caution">
    <text evidence="10">The sequence shown here is derived from an EMBL/GenBank/DDBJ whole genome shotgun (WGS) entry which is preliminary data.</text>
</comment>
<feature type="region of interest" description="Disordered" evidence="8">
    <location>
        <begin position="1"/>
        <end position="149"/>
    </location>
</feature>
<evidence type="ECO:0000259" key="9">
    <source>
        <dbReference type="Pfam" id="PF25812"/>
    </source>
</evidence>
<name>A0ABR4EE85_9PEZI</name>
<feature type="region of interest" description="Disordered" evidence="8">
    <location>
        <begin position="197"/>
        <end position="219"/>
    </location>
</feature>
<feature type="region of interest" description="Disordered" evidence="8">
    <location>
        <begin position="733"/>
        <end position="767"/>
    </location>
</feature>
<feature type="region of interest" description="Disordered" evidence="8">
    <location>
        <begin position="845"/>
        <end position="917"/>
    </location>
</feature>
<keyword evidence="3" id="KW-0547">Nucleotide-binding</keyword>
<dbReference type="Gene3D" id="3.40.50.300">
    <property type="entry name" value="P-loop containing nucleotide triphosphate hydrolases"/>
    <property type="match status" value="1"/>
</dbReference>
<keyword evidence="5" id="KW-0067">ATP-binding</keyword>
<dbReference type="InterPro" id="IPR057927">
    <property type="entry name" value="RAD24-like_helical"/>
</dbReference>
<dbReference type="Pfam" id="PF03215">
    <property type="entry name" value="Rad17"/>
    <property type="match status" value="1"/>
</dbReference>
<evidence type="ECO:0000256" key="1">
    <source>
        <dbReference type="ARBA" id="ARBA00004123"/>
    </source>
</evidence>
<accession>A0ABR4EE85</accession>
<dbReference type="SUPFAM" id="SSF52540">
    <property type="entry name" value="P-loop containing nucleoside triphosphate hydrolases"/>
    <property type="match status" value="1"/>
</dbReference>
<evidence type="ECO:0000256" key="5">
    <source>
        <dbReference type="ARBA" id="ARBA00022840"/>
    </source>
</evidence>
<dbReference type="EMBL" id="JBAWTH010000064">
    <property type="protein sequence ID" value="KAL2280722.1"/>
    <property type="molecule type" value="Genomic_DNA"/>
</dbReference>
<comment type="similarity">
    <text evidence="2">Belongs to the rad17/RAD24 family.</text>
</comment>
<dbReference type="InterPro" id="IPR027417">
    <property type="entry name" value="P-loop_NTPase"/>
</dbReference>
<sequence>MAPPPAKRRRRNRVDDEEDDEDERPQPTPATTPKKNSLNFYFSSPAKASNADNDEPPPQSPSPIRKSTRSTRAAVTAAPPQGNGSRTRPSSAAPAKSSGKSPAKSKKQIEEKGKSANIQALFSKQSQRAMTEGRTNGVAKKADPPPLDILSDPLSDDEEIGTHRAAASSLVGKKAHKRTGDAFNSATSSDISGVASQRFMKPPRLSSAPSSDGEDKRPWSERFGPLNLDELVVHKKKVADVRKWLDYVLSGRMRQRLLVLKGSAGTGKTTTIQLLAKELGFEILEWRNPTGSAGTTQGFQSASAQFEEFMGRGGKFGQLDLDDDDNSAPGTVKTTAATSQESQVDQKRVILIEEFPNTFMRSGSALTSFRRTVMRCLANSTPSLTAFGQHGPSEPIIPMVMIISETLLTTTSASADSFTAHRLLGPEILRHPGTGVIEYNDVAPTLLVKALELIVKKEARISGRRRTPGPLVLKRLAEIGDVRSAISSLEFLCLKGDGDSDWGSKVAFTKTKKASKDQVLTKGEQESLELISQREASLGIFHAVGKVVYNKRDEQPYPVGSEEALAEQMPPRLEQLSRPKRSQVAVETLIDETGTDTSTFISALHENYALSCERNGPSDPNSSIDYVNDCIEYLSESDLLNPSWDIFFGGKGFSNMGKDQGSHILRQDEMAFEVAVRGLLFSLPCPVKRKSATSGRGGDAFKMYYPTSIKLWRTKEEVEGLVDLWATKMLKGEGEKPGSATGQNGNAGLSSGASAFRKTKGGSVGDWVGNRSEMKYAARPNPAKAEHEEAQQADTSWLLSLGNSARKEMVLERLPYIAHITRGRRTSFCSMGVRDLDKVVSFQGIGPPADAESDAEVDEGAAPAGEAWATDKPTEDASPRKRRAPAIRSRGDEGEGSMISSLQNKLVLSDDDIEDDE</sequence>
<keyword evidence="11" id="KW-1185">Reference proteome</keyword>
<evidence type="ECO:0000256" key="7">
    <source>
        <dbReference type="ARBA" id="ARBA00023306"/>
    </source>
</evidence>